<organism evidence="1 2">
    <name type="scientific">Scomber scombrus</name>
    <name type="common">Atlantic mackerel</name>
    <name type="synonym">Scomber vernalis</name>
    <dbReference type="NCBI Taxonomy" id="13677"/>
    <lineage>
        <taxon>Eukaryota</taxon>
        <taxon>Metazoa</taxon>
        <taxon>Chordata</taxon>
        <taxon>Craniata</taxon>
        <taxon>Vertebrata</taxon>
        <taxon>Euteleostomi</taxon>
        <taxon>Actinopterygii</taxon>
        <taxon>Neopterygii</taxon>
        <taxon>Teleostei</taxon>
        <taxon>Neoteleostei</taxon>
        <taxon>Acanthomorphata</taxon>
        <taxon>Pelagiaria</taxon>
        <taxon>Scombriformes</taxon>
        <taxon>Scombridae</taxon>
        <taxon>Scomber</taxon>
    </lineage>
</organism>
<dbReference type="Proteomes" id="UP001314229">
    <property type="component" value="Unassembled WGS sequence"/>
</dbReference>
<dbReference type="AlphaFoldDB" id="A0AAV1PMV2"/>
<accession>A0AAV1PMV2</accession>
<keyword evidence="2" id="KW-1185">Reference proteome</keyword>
<evidence type="ECO:0000313" key="1">
    <source>
        <dbReference type="EMBL" id="CAK6971989.1"/>
    </source>
</evidence>
<evidence type="ECO:0000313" key="2">
    <source>
        <dbReference type="Proteomes" id="UP001314229"/>
    </source>
</evidence>
<sequence length="134" mass="15602">MTVLFLVAFWFSKVGDVGRGREEGEEGGVRGERQVSASLLQLAIYLWLCSRPSCCWFKVRSLAENQAQGCEKHPHSHFTYRGRQKETECLWNKLKSQTPAQRRITFAEERPEVLLMLDEKRLYVLNEWIAKVNV</sequence>
<dbReference type="EMBL" id="CAWUFR010000189">
    <property type="protein sequence ID" value="CAK6971989.1"/>
    <property type="molecule type" value="Genomic_DNA"/>
</dbReference>
<comment type="caution">
    <text evidence="1">The sequence shown here is derived from an EMBL/GenBank/DDBJ whole genome shotgun (WGS) entry which is preliminary data.</text>
</comment>
<gene>
    <name evidence="1" type="ORF">FSCOSCO3_A005092</name>
</gene>
<name>A0AAV1PMV2_SCOSC</name>
<protein>
    <submittedName>
        <fullName evidence="1">Uncharacterized protein</fullName>
    </submittedName>
</protein>
<reference evidence="1 2" key="1">
    <citation type="submission" date="2024-01" db="EMBL/GenBank/DDBJ databases">
        <authorList>
            <person name="Alioto T."/>
            <person name="Alioto T."/>
            <person name="Gomez Garrido J."/>
        </authorList>
    </citation>
    <scope>NUCLEOTIDE SEQUENCE [LARGE SCALE GENOMIC DNA]</scope>
</reference>
<proteinExistence type="predicted"/>